<dbReference type="Proteomes" id="UP000070188">
    <property type="component" value="Unassembled WGS sequence"/>
</dbReference>
<dbReference type="Gene3D" id="6.10.340.10">
    <property type="match status" value="1"/>
</dbReference>
<evidence type="ECO:0000256" key="2">
    <source>
        <dbReference type="ARBA" id="ARBA00004236"/>
    </source>
</evidence>
<reference evidence="18" key="2">
    <citation type="submission" date="2015-02" db="EMBL/GenBank/DDBJ databases">
        <title>Physiological reanalysis, assessment of diazotrophy, and genome sequences of multiple isolates of Streptomyces thermoautotrophicus.</title>
        <authorList>
            <person name="MacKellar D.C."/>
            <person name="Lieber L."/>
            <person name="Norman J."/>
            <person name="Bolger A."/>
            <person name="Tobin C."/>
            <person name="Murray J.W."/>
            <person name="Friesen M."/>
            <person name="Prell J."/>
        </authorList>
    </citation>
    <scope>NUCLEOTIDE SEQUENCE [LARGE SCALE GENOMIC DNA]</scope>
    <source>
        <strain evidence="18">UBT1</strain>
    </source>
</reference>
<dbReference type="SUPFAM" id="SSF55874">
    <property type="entry name" value="ATPase domain of HSP90 chaperone/DNA topoisomerase II/histidine kinase"/>
    <property type="match status" value="1"/>
</dbReference>
<dbReference type="EMBL" id="JYIK01000935">
    <property type="protein sequence ID" value="KWX08816.1"/>
    <property type="molecule type" value="Genomic_DNA"/>
</dbReference>
<comment type="subcellular location">
    <subcellularLocation>
        <location evidence="2">Cell membrane</location>
    </subcellularLocation>
</comment>
<dbReference type="STRING" id="1469144.LI90_2603"/>
<evidence type="ECO:0000313" key="18">
    <source>
        <dbReference type="Proteomes" id="UP000070598"/>
    </source>
</evidence>
<dbReference type="Pfam" id="PF00512">
    <property type="entry name" value="HisKA"/>
    <property type="match status" value="1"/>
</dbReference>
<reference evidence="14 19" key="1">
    <citation type="submission" date="2015-02" db="EMBL/GenBank/DDBJ databases">
        <title>Physiological reanalysis, assessment of diazotrophy, and genome sequences of multiple isolates of Streptomyces thermoautotrophicus.</title>
        <authorList>
            <person name="MacKellar D.C."/>
            <person name="Lieber L."/>
            <person name="Norman J."/>
            <person name="Bolger A."/>
            <person name="Tobin C."/>
            <person name="Murray J.W."/>
            <person name="Prell J."/>
        </authorList>
    </citation>
    <scope>NUCLEOTIDE SEQUENCE [LARGE SCALE GENOMIC DNA]</scope>
    <source>
        <strain evidence="14 19">UBT1</strain>
    </source>
</reference>
<keyword evidence="6 11" id="KW-0812">Transmembrane</keyword>
<evidence type="ECO:0000313" key="17">
    <source>
        <dbReference type="Proteomes" id="UP000070188"/>
    </source>
</evidence>
<dbReference type="AlphaFoldDB" id="A0A132MR46"/>
<dbReference type="RefSeq" id="WP_066888135.1">
    <property type="nucleotide sequence ID" value="NZ_CP171739.1"/>
</dbReference>
<dbReference type="Pfam" id="PF00672">
    <property type="entry name" value="HAMP"/>
    <property type="match status" value="1"/>
</dbReference>
<evidence type="ECO:0000313" key="15">
    <source>
        <dbReference type="EMBL" id="KWX01571.1"/>
    </source>
</evidence>
<accession>A0A132MR46</accession>
<dbReference type="PROSITE" id="PS50109">
    <property type="entry name" value="HIS_KIN"/>
    <property type="match status" value="1"/>
</dbReference>
<dbReference type="PRINTS" id="PR00344">
    <property type="entry name" value="BCTRLSENSOR"/>
</dbReference>
<dbReference type="PANTHER" id="PTHR45436">
    <property type="entry name" value="SENSOR HISTIDINE KINASE YKOH"/>
    <property type="match status" value="1"/>
</dbReference>
<dbReference type="PROSITE" id="PS50885">
    <property type="entry name" value="HAMP"/>
    <property type="match status" value="1"/>
</dbReference>
<keyword evidence="7 14" id="KW-0418">Kinase</keyword>
<dbReference type="GO" id="GO:0000155">
    <property type="term" value="F:phosphorelay sensor kinase activity"/>
    <property type="evidence" value="ECO:0007669"/>
    <property type="project" value="InterPro"/>
</dbReference>
<dbReference type="InterPro" id="IPR005467">
    <property type="entry name" value="His_kinase_dom"/>
</dbReference>
<evidence type="ECO:0000313" key="16">
    <source>
        <dbReference type="EMBL" id="KWX08816.1"/>
    </source>
</evidence>
<keyword evidence="4" id="KW-0597">Phosphoprotein</keyword>
<dbReference type="EC" id="2.7.13.3" evidence="3"/>
<dbReference type="PATRIC" id="fig|1469144.10.peg.2815"/>
<dbReference type="Gene3D" id="3.30.565.10">
    <property type="entry name" value="Histidine kinase-like ATPase, C-terminal domain"/>
    <property type="match status" value="1"/>
</dbReference>
<evidence type="ECO:0000256" key="6">
    <source>
        <dbReference type="ARBA" id="ARBA00022692"/>
    </source>
</evidence>
<gene>
    <name evidence="15" type="ORF">LI90_2603</name>
    <name evidence="14" type="ORF">TH66_16060</name>
    <name evidence="16" type="ORF">TR74_13285</name>
</gene>
<dbReference type="InterPro" id="IPR036890">
    <property type="entry name" value="HATPase_C_sf"/>
</dbReference>
<evidence type="ECO:0000256" key="5">
    <source>
        <dbReference type="ARBA" id="ARBA00022679"/>
    </source>
</evidence>
<dbReference type="Proteomes" id="UP000070598">
    <property type="component" value="Unassembled WGS sequence"/>
</dbReference>
<dbReference type="OrthoDB" id="9786919at2"/>
<dbReference type="SUPFAM" id="SSF158472">
    <property type="entry name" value="HAMP domain-like"/>
    <property type="match status" value="1"/>
</dbReference>
<dbReference type="InterPro" id="IPR003594">
    <property type="entry name" value="HATPase_dom"/>
</dbReference>
<dbReference type="InterPro" id="IPR003661">
    <property type="entry name" value="HisK_dim/P_dom"/>
</dbReference>
<dbReference type="Proteomes" id="UP000070659">
    <property type="component" value="Unassembled WGS sequence"/>
</dbReference>
<dbReference type="PANTHER" id="PTHR45436:SF5">
    <property type="entry name" value="SENSOR HISTIDINE KINASE TRCS"/>
    <property type="match status" value="1"/>
</dbReference>
<keyword evidence="9" id="KW-0902">Two-component regulatory system</keyword>
<dbReference type="CDD" id="cd06225">
    <property type="entry name" value="HAMP"/>
    <property type="match status" value="1"/>
</dbReference>
<dbReference type="EMBL" id="LAXD01000001">
    <property type="protein sequence ID" value="KWX01571.1"/>
    <property type="molecule type" value="Genomic_DNA"/>
</dbReference>
<evidence type="ECO:0000259" key="12">
    <source>
        <dbReference type="PROSITE" id="PS50109"/>
    </source>
</evidence>
<dbReference type="EMBL" id="JYIJ01000018">
    <property type="protein sequence ID" value="KWX00337.1"/>
    <property type="molecule type" value="Genomic_DNA"/>
</dbReference>
<evidence type="ECO:0000313" key="19">
    <source>
        <dbReference type="Proteomes" id="UP000070659"/>
    </source>
</evidence>
<dbReference type="SMART" id="SM00388">
    <property type="entry name" value="HisKA"/>
    <property type="match status" value="1"/>
</dbReference>
<evidence type="ECO:0000259" key="13">
    <source>
        <dbReference type="PROSITE" id="PS50885"/>
    </source>
</evidence>
<dbReference type="SMART" id="SM00387">
    <property type="entry name" value="HATPase_c"/>
    <property type="match status" value="1"/>
</dbReference>
<dbReference type="CDD" id="cd00082">
    <property type="entry name" value="HisKA"/>
    <property type="match status" value="1"/>
</dbReference>
<dbReference type="SUPFAM" id="SSF47384">
    <property type="entry name" value="Homodimeric domain of signal transducing histidine kinase"/>
    <property type="match status" value="1"/>
</dbReference>
<dbReference type="Gene3D" id="1.10.287.130">
    <property type="match status" value="1"/>
</dbReference>
<protein>
    <recommendedName>
        <fullName evidence="3">histidine kinase</fullName>
        <ecNumber evidence="3">2.7.13.3</ecNumber>
    </recommendedName>
</protein>
<organism evidence="14 19">
    <name type="scientific">Carbonactinospora thermoautotrophica</name>
    <dbReference type="NCBI Taxonomy" id="1469144"/>
    <lineage>
        <taxon>Bacteria</taxon>
        <taxon>Bacillati</taxon>
        <taxon>Actinomycetota</taxon>
        <taxon>Actinomycetes</taxon>
        <taxon>Kitasatosporales</taxon>
        <taxon>Carbonactinosporaceae</taxon>
        <taxon>Carbonactinospora</taxon>
    </lineage>
</organism>
<dbReference type="InterPro" id="IPR036097">
    <property type="entry name" value="HisK_dim/P_sf"/>
</dbReference>
<dbReference type="GO" id="GO:0005886">
    <property type="term" value="C:plasma membrane"/>
    <property type="evidence" value="ECO:0007669"/>
    <property type="project" value="UniProtKB-SubCell"/>
</dbReference>
<evidence type="ECO:0000313" key="14">
    <source>
        <dbReference type="EMBL" id="KWX00337.1"/>
    </source>
</evidence>
<evidence type="ECO:0000256" key="7">
    <source>
        <dbReference type="ARBA" id="ARBA00022777"/>
    </source>
</evidence>
<dbReference type="InterPro" id="IPR003660">
    <property type="entry name" value="HAMP_dom"/>
</dbReference>
<feature type="transmembrane region" description="Helical" evidence="11">
    <location>
        <begin position="102"/>
        <end position="120"/>
    </location>
</feature>
<dbReference type="Pfam" id="PF02518">
    <property type="entry name" value="HATPase_c"/>
    <property type="match status" value="1"/>
</dbReference>
<comment type="catalytic activity">
    <reaction evidence="1">
        <text>ATP + protein L-histidine = ADP + protein N-phospho-L-histidine.</text>
        <dbReference type="EC" id="2.7.13.3"/>
    </reaction>
</comment>
<dbReference type="InterPro" id="IPR004358">
    <property type="entry name" value="Sig_transdc_His_kin-like_C"/>
</dbReference>
<sequence>MSTAKPRTPDWLKPTIRTRLTALYGGMFLAAGVLLILLMVSLTWHAINTPPRVTQQDLVSHLPADYWELNPRQQLDAFLNAVFTAEQEYRNRQVNALLRRSLLALVIFTFVAFAFGYLMAGRVLRPLHEITATARRVARGNLDERIALQGPDDELKELADTFDEMLDRLNQAMAGQRRFVANASHELRTPLAVNRTLLEVALADPEVSEDLKRLGKTLLATNERHEQMIEGLLMLARSETELAERRPVRLPEVVERAAHQVREEAEKNELTIRRKLDPAVALGDGVLLERLALNLLQNAVRHNEPGGWVEVTTLSEADRSVLVVANTGPVIAGYEVEGLFEPFRRLQRTGRGVGLGLSIVRSIARAHGGEVTAEARLGGGLVVRVVLPAG</sequence>
<dbReference type="CDD" id="cd00075">
    <property type="entry name" value="HATPase"/>
    <property type="match status" value="1"/>
</dbReference>
<name>A0A132MR46_9ACTN</name>
<evidence type="ECO:0000256" key="11">
    <source>
        <dbReference type="SAM" id="Phobius"/>
    </source>
</evidence>
<reference evidence="15" key="4">
    <citation type="submission" date="2015-04" db="EMBL/GenBank/DDBJ databases">
        <title>Physiological reanalysis, assessment of diazotrophy, and genome sequences of multiple isolates of Streptomyces thermoautotrophicus.</title>
        <authorList>
            <person name="MacKellar D.C."/>
            <person name="Lieber L."/>
            <person name="Norman J."/>
            <person name="Bolger A."/>
            <person name="Tobin C."/>
            <person name="Murray J.W."/>
            <person name="Woodward J."/>
            <person name="Friesen M."/>
            <person name="Prell J."/>
        </authorList>
    </citation>
    <scope>NUCLEOTIDE SEQUENCE [LARGE SCALE GENOMIC DNA]</scope>
    <source>
        <strain evidence="15">H1</strain>
    </source>
</reference>
<evidence type="ECO:0000256" key="1">
    <source>
        <dbReference type="ARBA" id="ARBA00000085"/>
    </source>
</evidence>
<dbReference type="InterPro" id="IPR050428">
    <property type="entry name" value="TCS_sensor_his_kinase"/>
</dbReference>
<evidence type="ECO:0000256" key="8">
    <source>
        <dbReference type="ARBA" id="ARBA00022989"/>
    </source>
</evidence>
<dbReference type="SMART" id="SM00304">
    <property type="entry name" value="HAMP"/>
    <property type="match status" value="1"/>
</dbReference>
<reference evidence="17" key="3">
    <citation type="submission" date="2015-04" db="EMBL/GenBank/DDBJ databases">
        <title>Physiological reanalysis, assessment of diazotrophy, and genome sequences of multiple isolates of Streptomyces thermoautotrophicus.</title>
        <authorList>
            <person name="MacKellar D.C."/>
            <person name="Lieber L."/>
            <person name="Norman J."/>
            <person name="Bolger A."/>
            <person name="Tobin C."/>
            <person name="Murray J.W."/>
            <person name="Chang R."/>
            <person name="Ford T."/>
            <person name="Nguyen P.Q."/>
            <person name="Woodward J."/>
            <person name="Permingeat H."/>
            <person name="Joshi N.S."/>
            <person name="Silver P.A."/>
            <person name="Usadel B."/>
            <person name="Rutherford A.W."/>
            <person name="Friesen M."/>
            <person name="Prell J."/>
        </authorList>
    </citation>
    <scope>NUCLEOTIDE SEQUENCE [LARGE SCALE GENOMIC DNA]</scope>
    <source>
        <strain evidence="17">H1</strain>
    </source>
</reference>
<evidence type="ECO:0000256" key="4">
    <source>
        <dbReference type="ARBA" id="ARBA00022553"/>
    </source>
</evidence>
<evidence type="ECO:0000256" key="9">
    <source>
        <dbReference type="ARBA" id="ARBA00023012"/>
    </source>
</evidence>
<keyword evidence="5" id="KW-0808">Transferase</keyword>
<keyword evidence="10 11" id="KW-0472">Membrane</keyword>
<keyword evidence="8 11" id="KW-1133">Transmembrane helix</keyword>
<feature type="transmembrane region" description="Helical" evidence="11">
    <location>
        <begin position="21"/>
        <end position="47"/>
    </location>
</feature>
<evidence type="ECO:0000256" key="10">
    <source>
        <dbReference type="ARBA" id="ARBA00023136"/>
    </source>
</evidence>
<proteinExistence type="predicted"/>
<keyword evidence="17" id="KW-1185">Reference proteome</keyword>
<comment type="caution">
    <text evidence="14">The sequence shown here is derived from an EMBL/GenBank/DDBJ whole genome shotgun (WGS) entry which is preliminary data.</text>
</comment>
<feature type="domain" description="HAMP" evidence="13">
    <location>
        <begin position="121"/>
        <end position="174"/>
    </location>
</feature>
<feature type="domain" description="Histidine kinase" evidence="12">
    <location>
        <begin position="182"/>
        <end position="390"/>
    </location>
</feature>
<evidence type="ECO:0000256" key="3">
    <source>
        <dbReference type="ARBA" id="ARBA00012438"/>
    </source>
</evidence>